<feature type="compositionally biased region" description="Polar residues" evidence="1">
    <location>
        <begin position="621"/>
        <end position="632"/>
    </location>
</feature>
<feature type="region of interest" description="Disordered" evidence="1">
    <location>
        <begin position="868"/>
        <end position="889"/>
    </location>
</feature>
<evidence type="ECO:0000259" key="2">
    <source>
        <dbReference type="PROSITE" id="PS50829"/>
    </source>
</evidence>
<evidence type="ECO:0000313" key="4">
    <source>
        <dbReference type="Proteomes" id="UP001057455"/>
    </source>
</evidence>
<dbReference type="SUPFAM" id="SSF55277">
    <property type="entry name" value="GYF domain"/>
    <property type="match status" value="1"/>
</dbReference>
<feature type="region of interest" description="Disordered" evidence="1">
    <location>
        <begin position="535"/>
        <end position="636"/>
    </location>
</feature>
<organism evidence="3 4">
    <name type="scientific">Babesia ovis</name>
    <dbReference type="NCBI Taxonomy" id="5869"/>
    <lineage>
        <taxon>Eukaryota</taxon>
        <taxon>Sar</taxon>
        <taxon>Alveolata</taxon>
        <taxon>Apicomplexa</taxon>
        <taxon>Aconoidasida</taxon>
        <taxon>Piroplasmida</taxon>
        <taxon>Babesiidae</taxon>
        <taxon>Babesia</taxon>
    </lineage>
</organism>
<dbReference type="Gene3D" id="3.30.1490.40">
    <property type="match status" value="1"/>
</dbReference>
<dbReference type="SMART" id="SM00444">
    <property type="entry name" value="GYF"/>
    <property type="match status" value="1"/>
</dbReference>
<dbReference type="Proteomes" id="UP001057455">
    <property type="component" value="Unassembled WGS sequence"/>
</dbReference>
<proteinExistence type="predicted"/>
<feature type="region of interest" description="Disordered" evidence="1">
    <location>
        <begin position="1"/>
        <end position="93"/>
    </location>
</feature>
<sequence length="889" mass="98873">MFHPRPFGGIANLFSKSAKGEQEGRNEGQVTSAPETGGGNVDAPNQKRSAPLRQNAPNDGKSMSLNRGSDHRRSMEDTRSHKDQKPFGDSKYSAEGKLFSDRKFFPGSKPLPEPKHFGESKNFPDLKLLAEPKGFDDMKLSQPRPTGDMVSMPVEVAQPLTKIEIPPNAAQLAATQGLFDKLYLVQLMMTLERIFKEKGVSMCAMDPPKFKFVESHAPNQHTNGPRESGRVPREVISSLYGSGSQSLFEIGEPNRKSMDIVSGHRRNYFEQRVPKGKESFRLGREGYDAPDYSKRGDIHDVDPHLGDVHNRWKGYDDHMRPDHRFGFDKYKQNDGFDPLDDERPLQFEGIEHLNHPGPGFHGRSGGLQPESESSLLSVIQAQRRQERLDMADRFHPFDGVQNRRADDLMSMSMDRSSHQRGSADVRMPKSNMMNDGFGTSQSSSQRLLHYTAKATQPWSGGADVPTWKSPPTNPVKATNVFDSPELKGNDQRLSFLERLLDKSFDSPDTNMETSILDTAVEFQKVMNLASDQHDLQHHGHVSAQSQPTVKPHQAKSKSHSKQQTPPKAQPQAKPQLQSKQPAKAKTQPQIKVQPPQTEKVPTQPSSQPPMALQPANMPPIQGSSQMPVSSSGPLPHPIQAPEPQTISLHWQYKDFHGVVHGPFPSSQMYKWYMNNFFNPNLQMRYNENMPWTALKDLYPHNYDAFLENPVGYKAEGSKPAPTQKMTEKSLAAPQLPTAVQGVEGVSSKDTIQANEAVRASSVRWNKPEDLKVDSLLEIMEKQMRQSVPQVTSNASAPPAATKPTPGWKVSDVAASTVSLASDDFPSLALAAETTSKSKKKTGVTSGSQQHQQSTMSLKAFMKHQAQNAESMRGIHPKESFARKLMGDNK</sequence>
<feature type="compositionally biased region" description="Basic and acidic residues" evidence="1">
    <location>
        <begin position="68"/>
        <end position="93"/>
    </location>
</feature>
<dbReference type="EMBL" id="BLIY01000017">
    <property type="protein sequence ID" value="GFE55011.1"/>
    <property type="molecule type" value="Genomic_DNA"/>
</dbReference>
<accession>A0A9W5TCU7</accession>
<protein>
    <submittedName>
        <fullName evidence="3">GYF domain-containing protein, putative</fullName>
    </submittedName>
</protein>
<dbReference type="OrthoDB" id="48509at2759"/>
<gene>
    <name evidence="3" type="ORF">BaOVIS_024150</name>
</gene>
<dbReference type="InterPro" id="IPR003169">
    <property type="entry name" value="GYF"/>
</dbReference>
<dbReference type="PROSITE" id="PS50829">
    <property type="entry name" value="GYF"/>
    <property type="match status" value="1"/>
</dbReference>
<feature type="compositionally biased region" description="Polar residues" evidence="1">
    <location>
        <begin position="55"/>
        <end position="67"/>
    </location>
</feature>
<feature type="compositionally biased region" description="Low complexity" evidence="1">
    <location>
        <begin position="561"/>
        <end position="585"/>
    </location>
</feature>
<dbReference type="InterPro" id="IPR035445">
    <property type="entry name" value="GYF-like_dom_sf"/>
</dbReference>
<name>A0A9W5TCU7_BABOV</name>
<evidence type="ECO:0000256" key="1">
    <source>
        <dbReference type="SAM" id="MobiDB-lite"/>
    </source>
</evidence>
<dbReference type="AlphaFoldDB" id="A0A9W5TCU7"/>
<dbReference type="Pfam" id="PF02213">
    <property type="entry name" value="GYF"/>
    <property type="match status" value="1"/>
</dbReference>
<feature type="compositionally biased region" description="Basic and acidic residues" evidence="1">
    <location>
        <begin position="875"/>
        <end position="889"/>
    </location>
</feature>
<feature type="compositionally biased region" description="Polar residues" evidence="1">
    <location>
        <begin position="586"/>
        <end position="605"/>
    </location>
</feature>
<keyword evidence="4" id="KW-1185">Reference proteome</keyword>
<evidence type="ECO:0000313" key="3">
    <source>
        <dbReference type="EMBL" id="GFE55011.1"/>
    </source>
</evidence>
<feature type="domain" description="GYF" evidence="2">
    <location>
        <begin position="647"/>
        <end position="695"/>
    </location>
</feature>
<feature type="compositionally biased region" description="Low complexity" evidence="1">
    <location>
        <begin position="791"/>
        <end position="805"/>
    </location>
</feature>
<comment type="caution">
    <text evidence="3">The sequence shown here is derived from an EMBL/GenBank/DDBJ whole genome shotgun (WGS) entry which is preliminary data.</text>
</comment>
<reference evidence="3" key="1">
    <citation type="submission" date="2019-12" db="EMBL/GenBank/DDBJ databases">
        <title>Genome sequence of Babesia ovis.</title>
        <authorList>
            <person name="Yamagishi J."/>
            <person name="Sevinc F."/>
            <person name="Xuan X."/>
        </authorList>
    </citation>
    <scope>NUCLEOTIDE SEQUENCE</scope>
    <source>
        <strain evidence="3">Selcuk</strain>
    </source>
</reference>
<feature type="region of interest" description="Disordered" evidence="1">
    <location>
        <begin position="833"/>
        <end position="853"/>
    </location>
</feature>
<feature type="region of interest" description="Disordered" evidence="1">
    <location>
        <begin position="786"/>
        <end position="807"/>
    </location>
</feature>